<accession>B7GPP8</accession>
<name>B7GPP8_BIFLS</name>
<reference evidence="2 3" key="1">
    <citation type="journal article" date="2008" name="Proc. Natl. Acad. Sci. U.S.A.">
        <title>The genome sequence of Bifidobacterium longum subsp. infantis reveals adaptations for milk utilization within the infant microbiome.</title>
        <authorList>
            <person name="Sela D.A."/>
            <person name="Chapman J."/>
            <person name="Adeuya A."/>
            <person name="Kim J.H."/>
            <person name="Chen F."/>
            <person name="Whitehead T.R."/>
            <person name="Lapidus A."/>
            <person name="Rokhsar D.S."/>
            <person name="Lebrilla C.B."/>
            <person name="German J.B."/>
            <person name="Price N.P."/>
            <person name="Richardson P.M."/>
            <person name="Mills D.A."/>
        </authorList>
    </citation>
    <scope>NUCLEOTIDE SEQUENCE [LARGE SCALE GENOMIC DNA]</scope>
    <source>
        <strain evidence="3">ATCC 15697 / DSM 20088 / JCM 1222 / NCTC 11817 / S12 [JGI]</strain>
    </source>
</reference>
<feature type="domain" description="Integrase catalytic" evidence="1">
    <location>
        <begin position="64"/>
        <end position="224"/>
    </location>
</feature>
<dbReference type="SUPFAM" id="SSF53098">
    <property type="entry name" value="Ribonuclease H-like"/>
    <property type="match status" value="1"/>
</dbReference>
<dbReference type="InterPro" id="IPR012337">
    <property type="entry name" value="RNaseH-like_sf"/>
</dbReference>
<dbReference type="AlphaFoldDB" id="B7GPP8"/>
<dbReference type="PANTHER" id="PTHR46889:SF4">
    <property type="entry name" value="TRANSPOSASE INSO FOR INSERTION SEQUENCE ELEMENT IS911B-RELATED"/>
    <property type="match status" value="1"/>
</dbReference>
<evidence type="ECO:0000313" key="3">
    <source>
        <dbReference type="Proteomes" id="UP000001360"/>
    </source>
</evidence>
<dbReference type="Proteomes" id="UP000001360">
    <property type="component" value="Chromosome"/>
</dbReference>
<dbReference type="PROSITE" id="PS50994">
    <property type="entry name" value="INTEGRASE"/>
    <property type="match status" value="1"/>
</dbReference>
<dbReference type="EMBL" id="CP001095">
    <property type="protein sequence ID" value="ACJ51778.1"/>
    <property type="molecule type" value="Genomic_DNA"/>
</dbReference>
<evidence type="ECO:0000313" key="2">
    <source>
        <dbReference type="EMBL" id="ACJ51778.1"/>
    </source>
</evidence>
<dbReference type="GO" id="GO:0015074">
    <property type="term" value="P:DNA integration"/>
    <property type="evidence" value="ECO:0007669"/>
    <property type="project" value="InterPro"/>
</dbReference>
<dbReference type="Gene3D" id="3.30.420.10">
    <property type="entry name" value="Ribonuclease H-like superfamily/Ribonuclease H"/>
    <property type="match status" value="1"/>
</dbReference>
<dbReference type="PANTHER" id="PTHR46889">
    <property type="entry name" value="TRANSPOSASE INSF FOR INSERTION SEQUENCE IS3B-RELATED"/>
    <property type="match status" value="1"/>
</dbReference>
<dbReference type="GO" id="GO:0003676">
    <property type="term" value="F:nucleic acid binding"/>
    <property type="evidence" value="ECO:0007669"/>
    <property type="project" value="InterPro"/>
</dbReference>
<evidence type="ECO:0000259" key="1">
    <source>
        <dbReference type="PROSITE" id="PS50994"/>
    </source>
</evidence>
<dbReference type="Pfam" id="PF13683">
    <property type="entry name" value="rve_3"/>
    <property type="match status" value="1"/>
</dbReference>
<organism evidence="2 3">
    <name type="scientific">Bifidobacterium longum subsp. infantis (strain ATCC 15697 / DSM 20088 / JCM 1222 / NCTC 11817 / S12)</name>
    <dbReference type="NCBI Taxonomy" id="391904"/>
    <lineage>
        <taxon>Bacteria</taxon>
        <taxon>Bacillati</taxon>
        <taxon>Actinomycetota</taxon>
        <taxon>Actinomycetes</taxon>
        <taxon>Bifidobacteriales</taxon>
        <taxon>Bifidobacteriaceae</taxon>
        <taxon>Bifidobacterium</taxon>
    </lineage>
</organism>
<dbReference type="KEGG" id="bln:Blon_0672"/>
<dbReference type="InterPro" id="IPR036397">
    <property type="entry name" value="RNaseH_sf"/>
</dbReference>
<dbReference type="InterPro" id="IPR001584">
    <property type="entry name" value="Integrase_cat-core"/>
</dbReference>
<sequence length="226" mass="25629">MSVTAPGRSRPRLERRGVITSRRRIVDIMKRRGMTSAYARRTFKPHRTRVNEARLANIIDREFDGYEPRTRLASDLTYVRVGGKWAYACLLSGLANRSIAGHSADTGRTADLVMAAFATLGFPLTEVEMFHTDRGGGFDNAKIVGLLDVFDIGGSPSRRGDPYDNAVVESTNRLLKKELIYRNHYTSLEQLRSDLNDYVWWSDDQRLHSTLGYRSPKEFTEQGLVL</sequence>
<gene>
    <name evidence="2" type="ordered locus">Blon_0672</name>
</gene>
<protein>
    <submittedName>
        <fullName evidence="2">Integrase, catalytic region</fullName>
    </submittedName>
</protein>
<dbReference type="InterPro" id="IPR050900">
    <property type="entry name" value="Transposase_IS3/IS150/IS904"/>
</dbReference>
<proteinExistence type="predicted"/>